<dbReference type="CDD" id="cd01335">
    <property type="entry name" value="Radical_SAM"/>
    <property type="match status" value="1"/>
</dbReference>
<evidence type="ECO:0000256" key="5">
    <source>
        <dbReference type="ARBA" id="ARBA00023004"/>
    </source>
</evidence>
<dbReference type="HAMAP" id="MF_00917">
    <property type="entry name" value="QueE"/>
    <property type="match status" value="1"/>
</dbReference>
<name>A0A520KSU0_METT2</name>
<organism evidence="10 11">
    <name type="scientific">Methanoliparum thermophilum</name>
    <dbReference type="NCBI Taxonomy" id="2491083"/>
    <lineage>
        <taxon>Archaea</taxon>
        <taxon>Methanobacteriati</taxon>
        <taxon>Methanobacteriota</taxon>
        <taxon>Candidatus Methanoliparia</taxon>
        <taxon>Candidatus Methanoliparales</taxon>
        <taxon>Candidatus Methanoliparaceae</taxon>
        <taxon>Candidatus Methanoliparum</taxon>
    </lineage>
</organism>
<dbReference type="PROSITE" id="PS51918">
    <property type="entry name" value="RADICAL_SAM"/>
    <property type="match status" value="1"/>
</dbReference>
<dbReference type="SUPFAM" id="SSF102114">
    <property type="entry name" value="Radical SAM enzymes"/>
    <property type="match status" value="1"/>
</dbReference>
<comment type="similarity">
    <text evidence="8">Belongs to the radical SAM superfamily. 7-carboxy-7-deazaguanine synthase family.</text>
</comment>
<feature type="binding site" evidence="8">
    <location>
        <position position="38"/>
    </location>
    <ligand>
        <name>[4Fe-4S] cluster</name>
        <dbReference type="ChEBI" id="CHEBI:49883"/>
        <note>4Fe-4S-S-AdoMet</note>
    </ligand>
</feature>
<proteinExistence type="inferred from homology"/>
<evidence type="ECO:0000313" key="11">
    <source>
        <dbReference type="Proteomes" id="UP000317158"/>
    </source>
</evidence>
<evidence type="ECO:0000313" key="10">
    <source>
        <dbReference type="EMBL" id="RZN64468.1"/>
    </source>
</evidence>
<dbReference type="EMBL" id="RXIF01000006">
    <property type="protein sequence ID" value="RZN64468.1"/>
    <property type="molecule type" value="Genomic_DNA"/>
</dbReference>
<feature type="domain" description="Radical SAM core" evidence="9">
    <location>
        <begin position="25"/>
        <end position="219"/>
    </location>
</feature>
<feature type="binding site" evidence="8">
    <location>
        <position position="47"/>
    </location>
    <ligand>
        <name>Mg(2+)</name>
        <dbReference type="ChEBI" id="CHEBI:18420"/>
    </ligand>
</feature>
<dbReference type="PIRSF" id="PIRSF000370">
    <property type="entry name" value="QueE"/>
    <property type="match status" value="1"/>
</dbReference>
<evidence type="ECO:0000256" key="7">
    <source>
        <dbReference type="ARBA" id="ARBA00023239"/>
    </source>
</evidence>
<dbReference type="GO" id="GO:1904047">
    <property type="term" value="F:S-adenosyl-L-methionine binding"/>
    <property type="evidence" value="ECO:0007669"/>
    <property type="project" value="UniProtKB-UniRule"/>
</dbReference>
<keyword evidence="4 8" id="KW-0460">Magnesium</keyword>
<feature type="binding site" evidence="8">
    <location>
        <position position="45"/>
    </location>
    <ligand>
        <name>[4Fe-4S] cluster</name>
        <dbReference type="ChEBI" id="CHEBI:49883"/>
        <note>4Fe-4S-S-AdoMet</note>
    </ligand>
</feature>
<keyword evidence="3 8" id="KW-0479">Metal-binding</keyword>
<comment type="function">
    <text evidence="8">Catalyzes the complex heterocyclic radical-mediated conversion of 6-carboxy-5,6,7,8-tetrahydropterin (CPH4) to 7-carboxy-7-deazaguanine (CDG), a step common to the biosynthetic pathways of all 7-deazapurine-containing compounds.</text>
</comment>
<dbReference type="PANTHER" id="PTHR42836">
    <property type="entry name" value="7-CARBOXY-7-DEAZAGUANINE SYNTHASE"/>
    <property type="match status" value="1"/>
</dbReference>
<comment type="cofactor">
    <cofactor evidence="8">
        <name>Mg(2+)</name>
        <dbReference type="ChEBI" id="CHEBI:18420"/>
    </cofactor>
</comment>
<keyword evidence="2 8" id="KW-0949">S-adenosyl-L-methionine</keyword>
<evidence type="ECO:0000256" key="3">
    <source>
        <dbReference type="ARBA" id="ARBA00022723"/>
    </source>
</evidence>
<evidence type="ECO:0000259" key="9">
    <source>
        <dbReference type="PROSITE" id="PS51918"/>
    </source>
</evidence>
<dbReference type="EC" id="4.3.99.3" evidence="8"/>
<sequence>MQSFIKEKRLNICEFFISHQGEGRLIGELMYFIRFGGCNLSCSWCDTNYAKHDFKEIVIFDIIKKIKEDGWDKGRWICITGGEPLMQKDTGFLIEELVKEGYKIIIETNGSYPIESLNKKIMISMDIKCPSSGEEKKNLLSNISLLKEKDQLKFVIDSEEDYIYAVDIIKKYKPRCLCIFQPQLGNNNPKDFKWLFDRCKKDLLDVRVILQQHKIVFGDVRCV</sequence>
<dbReference type="SFLD" id="SFLDS00029">
    <property type="entry name" value="Radical_SAM"/>
    <property type="match status" value="1"/>
</dbReference>
<keyword evidence="6 8" id="KW-0411">Iron-sulfur</keyword>
<keyword evidence="1 8" id="KW-0004">4Fe-4S</keyword>
<gene>
    <name evidence="8" type="primary">queE</name>
    <name evidence="10" type="ORF">EF806_03745</name>
</gene>
<reference evidence="10 11" key="1">
    <citation type="journal article" date="2019" name="Nat. Microbiol.">
        <title>Wide diversity of methane and short-chain alkane metabolisms in uncultured archaea.</title>
        <authorList>
            <person name="Borrel G."/>
            <person name="Adam P.S."/>
            <person name="McKay L.J."/>
            <person name="Chen L.X."/>
            <person name="Sierra-Garcia I.N."/>
            <person name="Sieber C.M."/>
            <person name="Letourneur Q."/>
            <person name="Ghozlane A."/>
            <person name="Andersen G.L."/>
            <person name="Li W.J."/>
            <person name="Hallam S.J."/>
            <person name="Muyzer G."/>
            <person name="de Oliveira V.M."/>
            <person name="Inskeep W.P."/>
            <person name="Banfield J.F."/>
            <person name="Gribaldo S."/>
        </authorList>
    </citation>
    <scope>NUCLEOTIDE SEQUENCE [LARGE SCALE GENOMIC DNA]</scope>
    <source>
        <strain evidence="10">NM1a</strain>
    </source>
</reference>
<keyword evidence="5 8" id="KW-0408">Iron</keyword>
<evidence type="ECO:0000256" key="6">
    <source>
        <dbReference type="ARBA" id="ARBA00023014"/>
    </source>
</evidence>
<evidence type="ECO:0000256" key="2">
    <source>
        <dbReference type="ARBA" id="ARBA00022691"/>
    </source>
</evidence>
<feature type="binding site" evidence="8">
    <location>
        <position position="80"/>
    </location>
    <ligand>
        <name>substrate</name>
    </ligand>
</feature>
<dbReference type="GO" id="GO:0051539">
    <property type="term" value="F:4 iron, 4 sulfur cluster binding"/>
    <property type="evidence" value="ECO:0007669"/>
    <property type="project" value="UniProtKB-UniRule"/>
</dbReference>
<dbReference type="Gene3D" id="3.20.20.70">
    <property type="entry name" value="Aldolase class I"/>
    <property type="match status" value="1"/>
</dbReference>
<protein>
    <recommendedName>
        <fullName evidence="8">7-carboxy-7-deazaguanine synthase</fullName>
        <shortName evidence="8">CDG synthase</shortName>
        <ecNumber evidence="8">4.3.99.3</ecNumber>
    </recommendedName>
    <alternativeName>
        <fullName evidence="8">Archaeosine biosynthesis protein QueE</fullName>
    </alternativeName>
</protein>
<evidence type="ECO:0000256" key="8">
    <source>
        <dbReference type="HAMAP-Rule" id="MF_00917"/>
    </source>
</evidence>
<evidence type="ECO:0000256" key="1">
    <source>
        <dbReference type="ARBA" id="ARBA00022485"/>
    </source>
</evidence>
<feature type="binding site" evidence="8">
    <location>
        <begin position="19"/>
        <end position="21"/>
    </location>
    <ligand>
        <name>substrate</name>
    </ligand>
</feature>
<dbReference type="InterPro" id="IPR058240">
    <property type="entry name" value="rSAM_sf"/>
</dbReference>
<dbReference type="Pfam" id="PF04055">
    <property type="entry name" value="Radical_SAM"/>
    <property type="match status" value="1"/>
</dbReference>
<comment type="cofactor">
    <cofactor evidence="8">
        <name>S-adenosyl-L-methionine</name>
        <dbReference type="ChEBI" id="CHEBI:59789"/>
    </cofactor>
    <text evidence="8">Binds 1 S-adenosyl-L-methionine per subunit.</text>
</comment>
<feature type="binding site" evidence="8">
    <location>
        <begin position="44"/>
        <end position="46"/>
    </location>
    <ligand>
        <name>S-adenosyl-L-methionine</name>
        <dbReference type="ChEBI" id="CHEBI:59789"/>
    </ligand>
</feature>
<accession>A0A520KSU0</accession>
<feature type="binding site" evidence="8">
    <location>
        <position position="42"/>
    </location>
    <ligand>
        <name>[4Fe-4S] cluster</name>
        <dbReference type="ChEBI" id="CHEBI:49883"/>
        <note>4Fe-4S-S-AdoMet</note>
    </ligand>
</feature>
<dbReference type="InterPro" id="IPR013785">
    <property type="entry name" value="Aldolase_TIM"/>
</dbReference>
<keyword evidence="7 8" id="KW-0456">Lyase</keyword>
<dbReference type="Proteomes" id="UP000317158">
    <property type="component" value="Unassembled WGS sequence"/>
</dbReference>
<dbReference type="GO" id="GO:0016840">
    <property type="term" value="F:carbon-nitrogen lyase activity"/>
    <property type="evidence" value="ECO:0007669"/>
    <property type="project" value="UniProtKB-UniRule"/>
</dbReference>
<feature type="binding site" evidence="8">
    <location>
        <position position="34"/>
    </location>
    <ligand>
        <name>substrate</name>
    </ligand>
</feature>
<dbReference type="InterPro" id="IPR007197">
    <property type="entry name" value="rSAM"/>
</dbReference>
<dbReference type="GO" id="GO:0000287">
    <property type="term" value="F:magnesium ion binding"/>
    <property type="evidence" value="ECO:0007669"/>
    <property type="project" value="UniProtKB-UniRule"/>
</dbReference>
<comment type="subunit">
    <text evidence="8">Homodimer.</text>
</comment>
<evidence type="ECO:0000256" key="4">
    <source>
        <dbReference type="ARBA" id="ARBA00022842"/>
    </source>
</evidence>
<dbReference type="InterPro" id="IPR024924">
    <property type="entry name" value="7-CO-7-deazaguanine_synth-like"/>
</dbReference>
<dbReference type="UniPathway" id="UPA00391"/>
<dbReference type="AlphaFoldDB" id="A0A520KSU0"/>
<dbReference type="PANTHER" id="PTHR42836:SF1">
    <property type="entry name" value="7-CARBOXY-7-DEAZAGUANINE SYNTHASE"/>
    <property type="match status" value="1"/>
</dbReference>
<comment type="caution">
    <text evidence="8">Lacks conserved residue(s) required for the propagation of feature annotation.</text>
</comment>
<comment type="pathway">
    <text evidence="8">Purine metabolism; 7-cyano-7-deazaguanine biosynthesis.</text>
</comment>
<comment type="cofactor">
    <cofactor evidence="8">
        <name>[4Fe-4S] cluster</name>
        <dbReference type="ChEBI" id="CHEBI:49883"/>
    </cofactor>
    <text evidence="8">Binds 1 [4Fe-4S] cluster. The cluster is coordinated with 3 cysteines and an exchangeable S-adenosyl-L-methionine.</text>
</comment>
<comment type="caution">
    <text evidence="10">The sequence shown here is derived from an EMBL/GenBank/DDBJ whole genome shotgun (WGS) entry which is preliminary data.</text>
</comment>
<comment type="catalytic activity">
    <reaction evidence="8">
        <text>6-carboxy-5,6,7,8-tetrahydropterin + H(+) = 7-carboxy-7-carbaguanine + NH4(+)</text>
        <dbReference type="Rhea" id="RHEA:27974"/>
        <dbReference type="ChEBI" id="CHEBI:15378"/>
        <dbReference type="ChEBI" id="CHEBI:28938"/>
        <dbReference type="ChEBI" id="CHEBI:61032"/>
        <dbReference type="ChEBI" id="CHEBI:61036"/>
        <dbReference type="EC" id="4.3.99.3"/>
    </reaction>
</comment>
<feature type="binding site" evidence="8">
    <location>
        <position position="82"/>
    </location>
    <ligand>
        <name>S-adenosyl-L-methionine</name>
        <dbReference type="ChEBI" id="CHEBI:59789"/>
    </ligand>
</feature>